<dbReference type="Pfam" id="PF01035">
    <property type="entry name" value="DNA_binding_1"/>
    <property type="match status" value="1"/>
</dbReference>
<dbReference type="Gene3D" id="1.10.10.10">
    <property type="entry name" value="Winged helix-like DNA-binding domain superfamily/Winged helix DNA-binding domain"/>
    <property type="match status" value="1"/>
</dbReference>
<dbReference type="SUPFAM" id="SSF46767">
    <property type="entry name" value="Methylated DNA-protein cysteine methyltransferase, C-terminal domain"/>
    <property type="match status" value="1"/>
</dbReference>
<dbReference type="AlphaFoldDB" id="A0A1F4W150"/>
<dbReference type="CDD" id="cd06445">
    <property type="entry name" value="ATase"/>
    <property type="match status" value="1"/>
</dbReference>
<dbReference type="PANTHER" id="PTHR42942">
    <property type="entry name" value="6-O-METHYLGUANINE DNA METHYLTRANSFERASE"/>
    <property type="match status" value="1"/>
</dbReference>
<dbReference type="InterPro" id="IPR052520">
    <property type="entry name" value="ATL_DNA_repair"/>
</dbReference>
<reference evidence="3 4" key="1">
    <citation type="journal article" date="2016" name="Nat. Commun.">
        <title>Thousands of microbial genomes shed light on interconnected biogeochemical processes in an aquifer system.</title>
        <authorList>
            <person name="Anantharaman K."/>
            <person name="Brown C.T."/>
            <person name="Hug L.A."/>
            <person name="Sharon I."/>
            <person name="Castelle C.J."/>
            <person name="Probst A.J."/>
            <person name="Thomas B.C."/>
            <person name="Singh A."/>
            <person name="Wilkins M.J."/>
            <person name="Karaoz U."/>
            <person name="Brodie E.L."/>
            <person name="Williams K.H."/>
            <person name="Hubbard S.S."/>
            <person name="Banfield J.F."/>
        </authorList>
    </citation>
    <scope>NUCLEOTIDE SEQUENCE [LARGE SCALE GENOMIC DNA]</scope>
</reference>
<evidence type="ECO:0000259" key="2">
    <source>
        <dbReference type="Pfam" id="PF01035"/>
    </source>
</evidence>
<protein>
    <recommendedName>
        <fullName evidence="2">Methylated-DNA-[protein]-cysteine S-methyltransferase DNA binding domain-containing protein</fullName>
    </recommendedName>
</protein>
<dbReference type="EMBL" id="MEVT01000008">
    <property type="protein sequence ID" value="OGC63144.1"/>
    <property type="molecule type" value="Genomic_DNA"/>
</dbReference>
<name>A0A1F4W150_UNCKA</name>
<dbReference type="PANTHER" id="PTHR42942:SF1">
    <property type="entry name" value="ALKYLTRANSFERASE-LIKE PROTEIN 1"/>
    <property type="match status" value="1"/>
</dbReference>
<evidence type="ECO:0000256" key="1">
    <source>
        <dbReference type="ARBA" id="ARBA00022763"/>
    </source>
</evidence>
<feature type="domain" description="Methylated-DNA-[protein]-cysteine S-methyltransferase DNA binding" evidence="2">
    <location>
        <begin position="3"/>
        <end position="87"/>
    </location>
</feature>
<organism evidence="3 4">
    <name type="scientific">candidate division WWE3 bacterium RIFOXYA2_FULL_46_9</name>
    <dbReference type="NCBI Taxonomy" id="1802636"/>
    <lineage>
        <taxon>Bacteria</taxon>
        <taxon>Katanobacteria</taxon>
    </lineage>
</organism>
<dbReference type="InterPro" id="IPR014048">
    <property type="entry name" value="MethylDNA_cys_MeTrfase_DNA-bd"/>
</dbReference>
<dbReference type="GO" id="GO:0006281">
    <property type="term" value="P:DNA repair"/>
    <property type="evidence" value="ECO:0007669"/>
    <property type="project" value="InterPro"/>
</dbReference>
<dbReference type="InterPro" id="IPR036388">
    <property type="entry name" value="WH-like_DNA-bd_sf"/>
</dbReference>
<dbReference type="GO" id="GO:0003824">
    <property type="term" value="F:catalytic activity"/>
    <property type="evidence" value="ECO:0007669"/>
    <property type="project" value="InterPro"/>
</dbReference>
<gene>
    <name evidence="3" type="ORF">A2264_00410</name>
</gene>
<evidence type="ECO:0000313" key="3">
    <source>
        <dbReference type="EMBL" id="OGC63144.1"/>
    </source>
</evidence>
<keyword evidence="1" id="KW-0227">DNA damage</keyword>
<evidence type="ECO:0000313" key="4">
    <source>
        <dbReference type="Proteomes" id="UP000176614"/>
    </source>
</evidence>
<sequence>MSPFKSNVLAAIKLIPKGTVASYGQIALMVGVPQAARQIGWILHSLGESEVNVPWWRVINNAGRISIKGLSPDAPLLQKSLLEKEGVAVKPNLNIDIEHYRYKPSIKALKKLGLDDEYVSKILEK</sequence>
<comment type="caution">
    <text evidence="3">The sequence shown here is derived from an EMBL/GenBank/DDBJ whole genome shotgun (WGS) entry which is preliminary data.</text>
</comment>
<dbReference type="Proteomes" id="UP000176614">
    <property type="component" value="Unassembled WGS sequence"/>
</dbReference>
<accession>A0A1F4W150</accession>
<proteinExistence type="predicted"/>
<dbReference type="InterPro" id="IPR036217">
    <property type="entry name" value="MethylDNA_cys_MeTrfase_DNAb"/>
</dbReference>